<dbReference type="AlphaFoldDB" id="A0A0U2XZW4"/>
<dbReference type="OrthoDB" id="34658at2157"/>
<sequence length="178" mass="20258">MVKKVAIDVNDLKLYHKLILRLRQRNINLEENPQNAEIIITEDLVKKLGIDKTIGYLVCKLRGKEYFNELLIGIDANVPNKLSVAVLGDGELVESNTIDLKNIKNYLNEIIKIYPHKTFKIGIGNGNLIGKKLYESLRGEYTNLKLVDENRSSLKNPFIIVKDRDIRAAYIIALRAAI</sequence>
<name>A0A0U2XZW4_9CREN</name>
<dbReference type="PaxDb" id="1435377-SUSAZ_04085"/>
<evidence type="ECO:0000313" key="4">
    <source>
        <dbReference type="Proteomes" id="UP000065473"/>
    </source>
</evidence>
<dbReference type="OMA" id="NPRIFRQ"/>
<evidence type="ECO:0000313" key="2">
    <source>
        <dbReference type="EMBL" id="ALU31568.1"/>
    </source>
</evidence>
<dbReference type="GeneID" id="14551406"/>
<dbReference type="RefSeq" id="WP_011277760.1">
    <property type="nucleotide sequence ID" value="NZ_BHWZ01000001.1"/>
</dbReference>
<reference evidence="3 4" key="1">
    <citation type="submission" date="2015-12" db="EMBL/GenBank/DDBJ databases">
        <title>A stable core within a dynamic pangenome in Sulfolobus acidocaldarius.</title>
        <authorList>
            <person name="Anderson R."/>
            <person name="Kouris A."/>
            <person name="Seward C."/>
            <person name="Campbell K."/>
            <person name="Whitaker R."/>
        </authorList>
    </citation>
    <scope>NUCLEOTIDE SEQUENCE [LARGE SCALE GENOMIC DNA]</scope>
    <source>
        <strain evidence="1 4">GG12-C01-09</strain>
        <strain evidence="2 3">NG05B_CO5_07</strain>
    </source>
</reference>
<proteinExistence type="predicted"/>
<dbReference type="Proteomes" id="UP000065473">
    <property type="component" value="Chromosome"/>
</dbReference>
<evidence type="ECO:0000313" key="1">
    <source>
        <dbReference type="EMBL" id="ALU28849.1"/>
    </source>
</evidence>
<evidence type="ECO:0000313" key="3">
    <source>
        <dbReference type="Proteomes" id="UP000060043"/>
    </source>
</evidence>
<gene>
    <name evidence="1" type="ORF">ATY89_01955</name>
    <name evidence="2" type="ORF">ATZ20_04990</name>
</gene>
<dbReference type="Proteomes" id="UP000060043">
    <property type="component" value="Chromosome"/>
</dbReference>
<dbReference type="EMBL" id="CP013694">
    <property type="protein sequence ID" value="ALU28849.1"/>
    <property type="molecule type" value="Genomic_DNA"/>
</dbReference>
<organism evidence="1 4">
    <name type="scientific">Sulfolobus acidocaldarius</name>
    <dbReference type="NCBI Taxonomy" id="2285"/>
    <lineage>
        <taxon>Archaea</taxon>
        <taxon>Thermoproteota</taxon>
        <taxon>Thermoprotei</taxon>
        <taxon>Sulfolobales</taxon>
        <taxon>Sulfolobaceae</taxon>
        <taxon>Sulfolobus</taxon>
    </lineage>
</organism>
<protein>
    <submittedName>
        <fullName evidence="1">Uncharacterized protein</fullName>
    </submittedName>
</protein>
<dbReference type="STRING" id="1435377.SUSAZ_04085"/>
<accession>A0A0U2XZW4</accession>
<dbReference type="EMBL" id="CP013695">
    <property type="protein sequence ID" value="ALU31568.1"/>
    <property type="molecule type" value="Genomic_DNA"/>
</dbReference>